<dbReference type="GO" id="GO:0005524">
    <property type="term" value="F:ATP binding"/>
    <property type="evidence" value="ECO:0007669"/>
    <property type="project" value="UniProtKB-KW"/>
</dbReference>
<dbReference type="GO" id="GO:0016787">
    <property type="term" value="F:hydrolase activity"/>
    <property type="evidence" value="ECO:0007669"/>
    <property type="project" value="UniProtKB-KW"/>
</dbReference>
<dbReference type="CDD" id="cd18787">
    <property type="entry name" value="SF2_C_DEAD"/>
    <property type="match status" value="1"/>
</dbReference>
<evidence type="ECO:0000256" key="1">
    <source>
        <dbReference type="ARBA" id="ARBA00022741"/>
    </source>
</evidence>
<protein>
    <submittedName>
        <fullName evidence="7">Cold-shock DEAD-box protein A</fullName>
    </submittedName>
</protein>
<accession>A0A3B1DZM6</accession>
<proteinExistence type="predicted"/>
<feature type="compositionally biased region" description="Basic and acidic residues" evidence="5">
    <location>
        <begin position="206"/>
        <end position="222"/>
    </location>
</feature>
<dbReference type="GO" id="GO:0003724">
    <property type="term" value="F:RNA helicase activity"/>
    <property type="evidence" value="ECO:0007669"/>
    <property type="project" value="TreeGrafter"/>
</dbReference>
<organism evidence="7">
    <name type="scientific">hydrothermal vent metagenome</name>
    <dbReference type="NCBI Taxonomy" id="652676"/>
    <lineage>
        <taxon>unclassified sequences</taxon>
        <taxon>metagenomes</taxon>
        <taxon>ecological metagenomes</taxon>
    </lineage>
</organism>
<evidence type="ECO:0000259" key="6">
    <source>
        <dbReference type="PROSITE" id="PS51194"/>
    </source>
</evidence>
<feature type="non-terminal residue" evidence="7">
    <location>
        <position position="1"/>
    </location>
</feature>
<dbReference type="SMART" id="SM00490">
    <property type="entry name" value="HELICc"/>
    <property type="match status" value="1"/>
</dbReference>
<dbReference type="InterPro" id="IPR050079">
    <property type="entry name" value="DEAD_box_RNA_helicase"/>
</dbReference>
<evidence type="ECO:0000313" key="7">
    <source>
        <dbReference type="EMBL" id="VAX38075.1"/>
    </source>
</evidence>
<dbReference type="InterPro" id="IPR027417">
    <property type="entry name" value="P-loop_NTPase"/>
</dbReference>
<evidence type="ECO:0000256" key="2">
    <source>
        <dbReference type="ARBA" id="ARBA00022801"/>
    </source>
</evidence>
<dbReference type="InterPro" id="IPR001650">
    <property type="entry name" value="Helicase_C-like"/>
</dbReference>
<dbReference type="PROSITE" id="PS51194">
    <property type="entry name" value="HELICASE_CTER"/>
    <property type="match status" value="1"/>
</dbReference>
<dbReference type="EMBL" id="UOGK01000125">
    <property type="protein sequence ID" value="VAX38075.1"/>
    <property type="molecule type" value="Genomic_DNA"/>
</dbReference>
<dbReference type="Pfam" id="PF00271">
    <property type="entry name" value="Helicase_C"/>
    <property type="match status" value="1"/>
</dbReference>
<feature type="region of interest" description="Disordered" evidence="5">
    <location>
        <begin position="206"/>
        <end position="246"/>
    </location>
</feature>
<evidence type="ECO:0000256" key="5">
    <source>
        <dbReference type="SAM" id="MobiDB-lite"/>
    </source>
</evidence>
<keyword evidence="4" id="KW-0067">ATP-binding</keyword>
<keyword evidence="1" id="KW-0547">Nucleotide-binding</keyword>
<keyword evidence="2" id="KW-0378">Hydrolase</keyword>
<evidence type="ECO:0000256" key="4">
    <source>
        <dbReference type="ARBA" id="ARBA00022840"/>
    </source>
</evidence>
<sequence length="284" mass="32210">DIRRILGMCPRDRQTIVVSATFNPEIEELARRYMRDAEKIVTSAGSLTASLVEQHYLSVEPWDKKRLLTHLLTHEEPALTLVFCRLKRRVDELARHLNSKGIESHPMHGDMSQSQRTSTMRRFKEGQLAVLIASDLASRGIDVDGISHVINYDLPDDPDLYVHRIGRTARAGMKGVAWSLVTSAQGKLLTQIEDLVNAEIPRMDYPDFEHRERPSDWRDEPTGGRPPLDIPDTGPARNRFEADDPTEVVKKIDKEELAKKFPGGIVPTKLPPRTMGGRVRRRGR</sequence>
<dbReference type="SUPFAM" id="SSF52540">
    <property type="entry name" value="P-loop containing nucleoside triphosphate hydrolases"/>
    <property type="match status" value="2"/>
</dbReference>
<evidence type="ECO:0000256" key="3">
    <source>
        <dbReference type="ARBA" id="ARBA00022806"/>
    </source>
</evidence>
<dbReference type="PANTHER" id="PTHR47959">
    <property type="entry name" value="ATP-DEPENDENT RNA HELICASE RHLE-RELATED"/>
    <property type="match status" value="1"/>
</dbReference>
<dbReference type="Gene3D" id="3.40.50.300">
    <property type="entry name" value="P-loop containing nucleotide triphosphate hydrolases"/>
    <property type="match status" value="2"/>
</dbReference>
<keyword evidence="3" id="KW-0347">Helicase</keyword>
<feature type="domain" description="Helicase C-terminal" evidence="6">
    <location>
        <begin position="66"/>
        <end position="211"/>
    </location>
</feature>
<dbReference type="GO" id="GO:0005829">
    <property type="term" value="C:cytosol"/>
    <property type="evidence" value="ECO:0007669"/>
    <property type="project" value="TreeGrafter"/>
</dbReference>
<dbReference type="AlphaFoldDB" id="A0A3B1DZM6"/>
<dbReference type="PANTHER" id="PTHR47959:SF1">
    <property type="entry name" value="ATP-DEPENDENT RNA HELICASE DBPA"/>
    <property type="match status" value="1"/>
</dbReference>
<feature type="region of interest" description="Disordered" evidence="5">
    <location>
        <begin position="260"/>
        <end position="284"/>
    </location>
</feature>
<gene>
    <name evidence="7" type="ORF">MNBD_PLANCTO03-193</name>
</gene>
<name>A0A3B1DZM6_9ZZZZ</name>
<reference evidence="7" key="1">
    <citation type="submission" date="2018-06" db="EMBL/GenBank/DDBJ databases">
        <authorList>
            <person name="Zhirakovskaya E."/>
        </authorList>
    </citation>
    <scope>NUCLEOTIDE SEQUENCE</scope>
</reference>